<comment type="subunit">
    <text evidence="4 16">Homodimer.</text>
</comment>
<dbReference type="PANTHER" id="PTHR45765">
    <property type="entry name" value="METHIONINE--TRNA LIGASE"/>
    <property type="match status" value="1"/>
</dbReference>
<dbReference type="GO" id="GO:0004825">
    <property type="term" value="F:methionine-tRNA ligase activity"/>
    <property type="evidence" value="ECO:0007669"/>
    <property type="project" value="UniProtKB-UniRule"/>
</dbReference>
<keyword evidence="7 16" id="KW-0436">Ligase</keyword>
<dbReference type="InterPro" id="IPR033911">
    <property type="entry name" value="MetRS_core"/>
</dbReference>
<dbReference type="GO" id="GO:0046872">
    <property type="term" value="F:metal ion binding"/>
    <property type="evidence" value="ECO:0007669"/>
    <property type="project" value="UniProtKB-KW"/>
</dbReference>
<feature type="short sequence motif" description="'KMSKS' region" evidence="16">
    <location>
        <begin position="327"/>
        <end position="331"/>
    </location>
</feature>
<reference evidence="20" key="1">
    <citation type="submission" date="2017-02" db="EMBL/GenBank/DDBJ databases">
        <title>Comparative genomics and description of representatives of a novel lineage of planctomycetes thriving in anoxic sediments.</title>
        <authorList>
            <person name="Spring S."/>
            <person name="Bunk B."/>
            <person name="Sproer C."/>
        </authorList>
    </citation>
    <scope>NUCLEOTIDE SEQUENCE [LARGE SCALE GENOMIC DNA]</scope>
    <source>
        <strain evidence="20">ST-NAGAB-D1</strain>
    </source>
</reference>
<evidence type="ECO:0000256" key="4">
    <source>
        <dbReference type="ARBA" id="ARBA00011738"/>
    </source>
</evidence>
<keyword evidence="17" id="KW-0175">Coiled coil</keyword>
<dbReference type="KEGG" id="alus:STSP2_00708"/>
<dbReference type="FunFam" id="2.40.50.140:FF:000042">
    <property type="entry name" value="Methionine--tRNA ligase"/>
    <property type="match status" value="1"/>
</dbReference>
<name>A0A1U9NIY9_9BACT</name>
<keyword evidence="12 16" id="KW-0694">RNA-binding</keyword>
<dbReference type="HAMAP" id="MF_00098">
    <property type="entry name" value="Met_tRNA_synth_type1"/>
    <property type="match status" value="1"/>
</dbReference>
<dbReference type="AlphaFoldDB" id="A0A1U9NIY9"/>
<dbReference type="Gene3D" id="3.40.50.620">
    <property type="entry name" value="HUPs"/>
    <property type="match status" value="1"/>
</dbReference>
<dbReference type="FunFam" id="2.20.28.20:FF:000001">
    <property type="entry name" value="Methionine--tRNA ligase"/>
    <property type="match status" value="1"/>
</dbReference>
<evidence type="ECO:0000256" key="16">
    <source>
        <dbReference type="HAMAP-Rule" id="MF_00098"/>
    </source>
</evidence>
<dbReference type="SUPFAM" id="SSF52374">
    <property type="entry name" value="Nucleotidylyl transferase"/>
    <property type="match status" value="1"/>
</dbReference>
<keyword evidence="14 16" id="KW-0030">Aminoacyl-tRNA synthetase</keyword>
<evidence type="ECO:0000256" key="5">
    <source>
        <dbReference type="ARBA" id="ARBA00022490"/>
    </source>
</evidence>
<dbReference type="InterPro" id="IPR023458">
    <property type="entry name" value="Met-tRNA_ligase_1"/>
</dbReference>
<sequence>MSRKIVVTSALPYANGAIHIGHLVEYLQTDIWVRFQKLNGNECHYFCADDTHGTPIMIRARSEGITPEQLIERVHDEHVRDFEGFGIEFDNYYSTHSDENRVFSEMLYNRAVEAGAITRRDIEQAYCEKCDMWLPDRYIRGTCPRCKAEDQYGDSCDECGGTHQPTELIEPKCANCGAEPVRKKSAHYFFKLAEFKEPLTELIKGGYVQQSVMNKLDEWFKTGLRDWDISRDGPYFGFKIPGEDNKFFYVWLDAPIGYMASCKNYCDKHGLDFDKMWNSGEYELYHFIGKDITYFHALFWPALLMAGKMRTPDKLFIHGFLTVNGQKMSKSKGTFIKAETYLNHLDPEYLRYYYATKLTGGVEDMDLNFDDFIARVNSELVGKMANLASRSGPMLTKKLDGRLGELDGEGRELIDKLIAAKQEIVGSYDSLNYAAAVRRIAALADEANRFVENKQPWVTIKTDPEQTRTNLTAILNAVRILTTYLKPVLPSYAAKIEDFLDVEDLKLADVENVLENKTINKFKRLVERIEKEKVEAMVEESKEEFAQEETTEEEPQLDEPIEAECTIEDVMKVDLRVAKVEEASHVEGANKLLQLKLDIGGVKKNVFAGIAKAYEPEQLVGRKVICVANLKPRKMRFGVSEGMILAAGPGGKDVFMLGIDDGAEPGQRVH</sequence>
<dbReference type="Proteomes" id="UP000189674">
    <property type="component" value="Chromosome"/>
</dbReference>
<dbReference type="Pfam" id="PF09334">
    <property type="entry name" value="tRNA-synt_1g"/>
    <property type="match status" value="1"/>
</dbReference>
<dbReference type="RefSeq" id="WP_146659861.1">
    <property type="nucleotide sequence ID" value="NZ_CP019791.1"/>
</dbReference>
<dbReference type="SUPFAM" id="SSF57770">
    <property type="entry name" value="Methionyl-tRNA synthetase (MetRS), Zn-domain"/>
    <property type="match status" value="1"/>
</dbReference>
<dbReference type="InterPro" id="IPR004495">
    <property type="entry name" value="Met-tRNA-synth_bsu_C"/>
</dbReference>
<keyword evidence="9 16" id="KW-0547">Nucleotide-binding</keyword>
<evidence type="ECO:0000313" key="20">
    <source>
        <dbReference type="Proteomes" id="UP000189674"/>
    </source>
</evidence>
<dbReference type="InterPro" id="IPR015413">
    <property type="entry name" value="Methionyl/Leucyl_tRNA_Synth"/>
</dbReference>
<dbReference type="CDD" id="cd07957">
    <property type="entry name" value="Anticodon_Ia_Met"/>
    <property type="match status" value="1"/>
</dbReference>
<evidence type="ECO:0000256" key="3">
    <source>
        <dbReference type="ARBA" id="ARBA00008258"/>
    </source>
</evidence>
<dbReference type="CDD" id="cd00814">
    <property type="entry name" value="MetRS_core"/>
    <property type="match status" value="1"/>
</dbReference>
<dbReference type="GO" id="GO:0005829">
    <property type="term" value="C:cytosol"/>
    <property type="evidence" value="ECO:0007669"/>
    <property type="project" value="TreeGrafter"/>
</dbReference>
<feature type="domain" description="TRNA-binding" evidence="18">
    <location>
        <begin position="569"/>
        <end position="670"/>
    </location>
</feature>
<evidence type="ECO:0000256" key="13">
    <source>
        <dbReference type="ARBA" id="ARBA00022917"/>
    </source>
</evidence>
<keyword evidence="20" id="KW-1185">Reference proteome</keyword>
<evidence type="ECO:0000256" key="15">
    <source>
        <dbReference type="ARBA" id="ARBA00047364"/>
    </source>
</evidence>
<evidence type="ECO:0000256" key="11">
    <source>
        <dbReference type="ARBA" id="ARBA00022840"/>
    </source>
</evidence>
<gene>
    <name evidence="16 19" type="primary">metG</name>
    <name evidence="19" type="ORF">STSP2_00708</name>
</gene>
<feature type="binding site" evidence="16">
    <location>
        <position position="159"/>
    </location>
    <ligand>
        <name>Zn(2+)</name>
        <dbReference type="ChEBI" id="CHEBI:29105"/>
    </ligand>
</feature>
<dbReference type="PROSITE" id="PS50886">
    <property type="entry name" value="TRBD"/>
    <property type="match status" value="1"/>
</dbReference>
<dbReference type="Pfam" id="PF19303">
    <property type="entry name" value="Anticodon_3"/>
    <property type="match status" value="1"/>
</dbReference>
<keyword evidence="13 16" id="KW-0648">Protein biosynthesis</keyword>
<dbReference type="Pfam" id="PF01588">
    <property type="entry name" value="tRNA_bind"/>
    <property type="match status" value="1"/>
</dbReference>
<comment type="subcellular location">
    <subcellularLocation>
        <location evidence="2 16">Cytoplasm</location>
    </subcellularLocation>
</comment>
<dbReference type="STRING" id="1936003.STSP2_00708"/>
<dbReference type="InterPro" id="IPR041872">
    <property type="entry name" value="Anticodon_Met"/>
</dbReference>
<feature type="short sequence motif" description="'HIGH' region" evidence="16">
    <location>
        <begin position="12"/>
        <end position="22"/>
    </location>
</feature>
<dbReference type="GO" id="GO:0006431">
    <property type="term" value="P:methionyl-tRNA aminoacylation"/>
    <property type="evidence" value="ECO:0007669"/>
    <property type="project" value="UniProtKB-UniRule"/>
</dbReference>
<accession>A0A1U9NIY9</accession>
<evidence type="ECO:0000256" key="8">
    <source>
        <dbReference type="ARBA" id="ARBA00022723"/>
    </source>
</evidence>
<dbReference type="Gene3D" id="2.40.50.140">
    <property type="entry name" value="Nucleic acid-binding proteins"/>
    <property type="match status" value="1"/>
</dbReference>
<keyword evidence="5 16" id="KW-0963">Cytoplasm</keyword>
<dbReference type="NCBIfam" id="TIGR00398">
    <property type="entry name" value="metG"/>
    <property type="match status" value="1"/>
</dbReference>
<evidence type="ECO:0000256" key="14">
    <source>
        <dbReference type="ARBA" id="ARBA00023146"/>
    </source>
</evidence>
<feature type="binding site" evidence="16">
    <location>
        <position position="156"/>
    </location>
    <ligand>
        <name>Zn(2+)</name>
        <dbReference type="ChEBI" id="CHEBI:29105"/>
    </ligand>
</feature>
<dbReference type="OrthoDB" id="9810191at2"/>
<keyword evidence="10 16" id="KW-0862">Zinc</keyword>
<evidence type="ECO:0000256" key="7">
    <source>
        <dbReference type="ARBA" id="ARBA00022598"/>
    </source>
</evidence>
<evidence type="ECO:0000259" key="18">
    <source>
        <dbReference type="PROSITE" id="PS50886"/>
    </source>
</evidence>
<comment type="cofactor">
    <cofactor evidence="16">
        <name>Zn(2+)</name>
        <dbReference type="ChEBI" id="CHEBI:29105"/>
    </cofactor>
    <text evidence="16">Binds 1 zinc ion per subunit.</text>
</comment>
<evidence type="ECO:0000256" key="1">
    <source>
        <dbReference type="ARBA" id="ARBA00003314"/>
    </source>
</evidence>
<dbReference type="InterPro" id="IPR002547">
    <property type="entry name" value="tRNA-bd_dom"/>
</dbReference>
<feature type="binding site" evidence="16">
    <location>
        <position position="146"/>
    </location>
    <ligand>
        <name>Zn(2+)</name>
        <dbReference type="ChEBI" id="CHEBI:29105"/>
    </ligand>
</feature>
<dbReference type="InterPro" id="IPR001412">
    <property type="entry name" value="aa-tRNA-synth_I_CS"/>
</dbReference>
<evidence type="ECO:0000256" key="10">
    <source>
        <dbReference type="ARBA" id="ARBA00022833"/>
    </source>
</evidence>
<comment type="similarity">
    <text evidence="3 16">Belongs to the class-I aminoacyl-tRNA synthetase family. MetG type 1 subfamily.</text>
</comment>
<evidence type="ECO:0000256" key="12">
    <source>
        <dbReference type="ARBA" id="ARBA00022884"/>
    </source>
</evidence>
<dbReference type="CDD" id="cd02800">
    <property type="entry name" value="tRNA_bind_EcMetRS_like"/>
    <property type="match status" value="1"/>
</dbReference>
<comment type="catalytic activity">
    <reaction evidence="15 16">
        <text>tRNA(Met) + L-methionine + ATP = L-methionyl-tRNA(Met) + AMP + diphosphate</text>
        <dbReference type="Rhea" id="RHEA:13481"/>
        <dbReference type="Rhea" id="RHEA-COMP:9667"/>
        <dbReference type="Rhea" id="RHEA-COMP:9698"/>
        <dbReference type="ChEBI" id="CHEBI:30616"/>
        <dbReference type="ChEBI" id="CHEBI:33019"/>
        <dbReference type="ChEBI" id="CHEBI:57844"/>
        <dbReference type="ChEBI" id="CHEBI:78442"/>
        <dbReference type="ChEBI" id="CHEBI:78530"/>
        <dbReference type="ChEBI" id="CHEBI:456215"/>
        <dbReference type="EC" id="6.1.1.10"/>
    </reaction>
</comment>
<dbReference type="Gene3D" id="2.20.28.20">
    <property type="entry name" value="Methionyl-tRNA synthetase, Zn-domain"/>
    <property type="match status" value="1"/>
</dbReference>
<dbReference type="InterPro" id="IPR029038">
    <property type="entry name" value="MetRS_Zn"/>
</dbReference>
<dbReference type="GO" id="GO:0005524">
    <property type="term" value="F:ATP binding"/>
    <property type="evidence" value="ECO:0007669"/>
    <property type="project" value="UniProtKB-UniRule"/>
</dbReference>
<dbReference type="Gene3D" id="1.10.730.10">
    <property type="entry name" value="Isoleucyl-tRNA Synthetase, Domain 1"/>
    <property type="match status" value="1"/>
</dbReference>
<organism evidence="19 20">
    <name type="scientific">Anaerohalosphaera lusitana</name>
    <dbReference type="NCBI Taxonomy" id="1936003"/>
    <lineage>
        <taxon>Bacteria</taxon>
        <taxon>Pseudomonadati</taxon>
        <taxon>Planctomycetota</taxon>
        <taxon>Phycisphaerae</taxon>
        <taxon>Sedimentisphaerales</taxon>
        <taxon>Anaerohalosphaeraceae</taxon>
        <taxon>Anaerohalosphaera</taxon>
    </lineage>
</organism>
<dbReference type="NCBIfam" id="TIGR00399">
    <property type="entry name" value="metG_C_term"/>
    <property type="match status" value="1"/>
</dbReference>
<protein>
    <recommendedName>
        <fullName evidence="16">Methionine--tRNA ligase</fullName>
        <ecNumber evidence="16">6.1.1.10</ecNumber>
    </recommendedName>
    <alternativeName>
        <fullName evidence="16">Methionyl-tRNA synthetase</fullName>
        <shortName evidence="16">MetRS</shortName>
    </alternativeName>
</protein>
<feature type="coiled-coil region" evidence="17">
    <location>
        <begin position="519"/>
        <end position="551"/>
    </location>
</feature>
<feature type="binding site" evidence="16">
    <location>
        <position position="330"/>
    </location>
    <ligand>
        <name>ATP</name>
        <dbReference type="ChEBI" id="CHEBI:30616"/>
    </ligand>
</feature>
<dbReference type="InterPro" id="IPR012340">
    <property type="entry name" value="NA-bd_OB-fold"/>
</dbReference>
<dbReference type="EC" id="6.1.1.10" evidence="16"/>
<dbReference type="PRINTS" id="PR01041">
    <property type="entry name" value="TRNASYNTHMET"/>
</dbReference>
<dbReference type="SUPFAM" id="SSF47323">
    <property type="entry name" value="Anticodon-binding domain of a subclass of class I aminoacyl-tRNA synthetases"/>
    <property type="match status" value="1"/>
</dbReference>
<dbReference type="SUPFAM" id="SSF50249">
    <property type="entry name" value="Nucleic acid-binding proteins"/>
    <property type="match status" value="1"/>
</dbReference>
<proteinExistence type="inferred from homology"/>
<keyword evidence="11 16" id="KW-0067">ATP-binding</keyword>
<evidence type="ECO:0000256" key="2">
    <source>
        <dbReference type="ARBA" id="ARBA00004496"/>
    </source>
</evidence>
<dbReference type="PROSITE" id="PS00178">
    <property type="entry name" value="AA_TRNA_LIGASE_I"/>
    <property type="match status" value="1"/>
</dbReference>
<keyword evidence="8 16" id="KW-0479">Metal-binding</keyword>
<dbReference type="InterPro" id="IPR009080">
    <property type="entry name" value="tRNAsynth_Ia_anticodon-bd"/>
</dbReference>
<keyword evidence="6 16" id="KW-0820">tRNA-binding</keyword>
<evidence type="ECO:0000256" key="6">
    <source>
        <dbReference type="ARBA" id="ARBA00022555"/>
    </source>
</evidence>
<dbReference type="NCBIfam" id="NF001100">
    <property type="entry name" value="PRK00133.1"/>
    <property type="match status" value="1"/>
</dbReference>
<dbReference type="InterPro" id="IPR014758">
    <property type="entry name" value="Met-tRNA_synth"/>
</dbReference>
<evidence type="ECO:0000313" key="19">
    <source>
        <dbReference type="EMBL" id="AQT67560.1"/>
    </source>
</evidence>
<feature type="binding site" evidence="16">
    <location>
        <position position="143"/>
    </location>
    <ligand>
        <name>Zn(2+)</name>
        <dbReference type="ChEBI" id="CHEBI:29105"/>
    </ligand>
</feature>
<dbReference type="GO" id="GO:0000049">
    <property type="term" value="F:tRNA binding"/>
    <property type="evidence" value="ECO:0007669"/>
    <property type="project" value="UniProtKB-UniRule"/>
</dbReference>
<evidence type="ECO:0000256" key="9">
    <source>
        <dbReference type="ARBA" id="ARBA00022741"/>
    </source>
</evidence>
<comment type="function">
    <text evidence="1 16">Is required not only for elongation of protein synthesis but also for the initiation of all mRNA translation through initiator tRNA(fMet) aminoacylation.</text>
</comment>
<dbReference type="EMBL" id="CP019791">
    <property type="protein sequence ID" value="AQT67560.1"/>
    <property type="molecule type" value="Genomic_DNA"/>
</dbReference>
<dbReference type="PANTHER" id="PTHR45765:SF1">
    <property type="entry name" value="METHIONINE--TRNA LIGASE, CYTOPLASMIC"/>
    <property type="match status" value="1"/>
</dbReference>
<dbReference type="InterPro" id="IPR014729">
    <property type="entry name" value="Rossmann-like_a/b/a_fold"/>
</dbReference>
<evidence type="ECO:0000256" key="17">
    <source>
        <dbReference type="SAM" id="Coils"/>
    </source>
</evidence>